<sequence>MGHRANLILLTESSYELYYSHWSLSLPIDMFWGPEYAISYIKNFERRENDCWLDDVWAEGGALVDPYQKVMILFGGDSLDQDVLLFNAYLELIREVWESWEVRWAYEGILELADYVGYPRSLLESQGNPPISDYKKFSLKAPMNKEWVDSIGSVRTEDKALHFYPLEQSANLYLCRGEELLQEVETEIGLDHCVYAEWTSNFPDSGFHIDIPNKTIHYWSYFGCDGIYKKIKLQWPNWNVIWYKDNFQPHLLLTEGKLKLPEIDQFELWKQLAKSFLMLGSSYDPVKQMKEVLDNISTEAESIYIHPSALHHHTTELSTEQKQAIFDYACRQVLRKQQKAST</sequence>
<protein>
    <submittedName>
        <fullName evidence="1">Uncharacterized protein</fullName>
    </submittedName>
</protein>
<evidence type="ECO:0000313" key="2">
    <source>
        <dbReference type="Proteomes" id="UP000430692"/>
    </source>
</evidence>
<accession>A0A6I4VVY1</accession>
<keyword evidence="2" id="KW-1185">Reference proteome</keyword>
<dbReference type="RefSeq" id="WP_160802119.1">
    <property type="nucleotide sequence ID" value="NZ_WUUL01000009.1"/>
</dbReference>
<organism evidence="1 2">
    <name type="scientific">Shimazuella alba</name>
    <dbReference type="NCBI Taxonomy" id="2690964"/>
    <lineage>
        <taxon>Bacteria</taxon>
        <taxon>Bacillati</taxon>
        <taxon>Bacillota</taxon>
        <taxon>Bacilli</taxon>
        <taxon>Bacillales</taxon>
        <taxon>Thermoactinomycetaceae</taxon>
        <taxon>Shimazuella</taxon>
    </lineage>
</organism>
<comment type="caution">
    <text evidence="1">The sequence shown here is derived from an EMBL/GenBank/DDBJ whole genome shotgun (WGS) entry which is preliminary data.</text>
</comment>
<dbReference type="Proteomes" id="UP000430692">
    <property type="component" value="Unassembled WGS sequence"/>
</dbReference>
<reference evidence="1 2" key="1">
    <citation type="submission" date="2019-12" db="EMBL/GenBank/DDBJ databases">
        <title>Whole-genome analyses of novel actinobacteria.</title>
        <authorList>
            <person name="Sahin N."/>
            <person name="Saygin H."/>
        </authorList>
    </citation>
    <scope>NUCLEOTIDE SEQUENCE [LARGE SCALE GENOMIC DNA]</scope>
    <source>
        <strain evidence="1 2">KC615</strain>
    </source>
</reference>
<evidence type="ECO:0000313" key="1">
    <source>
        <dbReference type="EMBL" id="MXQ54768.1"/>
    </source>
</evidence>
<gene>
    <name evidence="1" type="ORF">GSM42_13800</name>
</gene>
<name>A0A6I4VVY1_9BACL</name>
<proteinExistence type="predicted"/>
<dbReference type="AlphaFoldDB" id="A0A6I4VVY1"/>
<dbReference type="EMBL" id="WUUL01000009">
    <property type="protein sequence ID" value="MXQ54768.1"/>
    <property type="molecule type" value="Genomic_DNA"/>
</dbReference>